<keyword evidence="5" id="KW-0496">Mitochondrion</keyword>
<comment type="subcellular location">
    <subcellularLocation>
        <location evidence="9">Mitochondrion inner membrane</location>
        <topology evidence="9">Lipid-anchor</topology>
    </subcellularLocation>
</comment>
<dbReference type="GO" id="GO:0061617">
    <property type="term" value="C:MICOS complex"/>
    <property type="evidence" value="ECO:0007669"/>
    <property type="project" value="InterPro"/>
</dbReference>
<sequence length="244" mass="27745">MGANGSSGRTVSFGLDEDERVRVLRGVRLSDDVISRMKDSSPPKKQDGLETSGTSVTPPSSTSKSVPLSTTKNGGFHRSTATGFVDKKSEADDDLYRRYEREQAIIQDELTHLAKRERETAHERLSSSILLEKNCTNEEGRRAEQLAKELEHREAKLKHLDGFYKEQLSSIEKKNLEIYRLTAEQFHTAAKNAELRVKKRSYDPVCKDLQTEILKCYTENKQELLVCSNLAKEYRNCVKTAQKF</sequence>
<evidence type="ECO:0000256" key="4">
    <source>
        <dbReference type="ARBA" id="ARBA00023054"/>
    </source>
</evidence>
<dbReference type="AlphaFoldDB" id="A0A8T2IXY2"/>
<evidence type="ECO:0000256" key="6">
    <source>
        <dbReference type="ARBA" id="ARBA00023136"/>
    </source>
</evidence>
<dbReference type="InterPro" id="IPR007964">
    <property type="entry name" value="MIC19/MIC25"/>
</dbReference>
<dbReference type="OrthoDB" id="70030at2759"/>
<keyword evidence="3" id="KW-0999">Mitochondrion inner membrane</keyword>
<evidence type="ECO:0000256" key="7">
    <source>
        <dbReference type="ARBA" id="ARBA00023157"/>
    </source>
</evidence>
<dbReference type="PANTHER" id="PTHR47609:SF1">
    <property type="entry name" value="MICOS COMPLEX SUBUNIT MIC25"/>
    <property type="match status" value="1"/>
</dbReference>
<comment type="similarity">
    <text evidence="10">Belongs to the MICOS complex subunit Mic19 family. Metazoan Mic25 subfamily.</text>
</comment>
<proteinExistence type="inferred from homology"/>
<evidence type="ECO:0000256" key="1">
    <source>
        <dbReference type="ARBA" id="ARBA00002689"/>
    </source>
</evidence>
<keyword evidence="4" id="KW-0175">Coiled coil</keyword>
<feature type="compositionally biased region" description="Basic and acidic residues" evidence="11">
    <location>
        <begin position="28"/>
        <end position="48"/>
    </location>
</feature>
<evidence type="ECO:0000256" key="8">
    <source>
        <dbReference type="ARBA" id="ARBA00023288"/>
    </source>
</evidence>
<dbReference type="PROSITE" id="PS51808">
    <property type="entry name" value="CHCH"/>
    <property type="match status" value="1"/>
</dbReference>
<comment type="caution">
    <text evidence="12">The sequence shown here is derived from an EMBL/GenBank/DDBJ whole genome shotgun (WGS) entry which is preliminary data.</text>
</comment>
<keyword evidence="13" id="KW-1185">Reference proteome</keyword>
<dbReference type="InterPro" id="IPR042860">
    <property type="entry name" value="MIC25"/>
</dbReference>
<organism evidence="12 13">
    <name type="scientific">Hymenochirus boettgeri</name>
    <name type="common">Congo dwarf clawed frog</name>
    <dbReference type="NCBI Taxonomy" id="247094"/>
    <lineage>
        <taxon>Eukaryota</taxon>
        <taxon>Metazoa</taxon>
        <taxon>Chordata</taxon>
        <taxon>Craniata</taxon>
        <taxon>Vertebrata</taxon>
        <taxon>Euteleostomi</taxon>
        <taxon>Amphibia</taxon>
        <taxon>Batrachia</taxon>
        <taxon>Anura</taxon>
        <taxon>Pipoidea</taxon>
        <taxon>Pipidae</taxon>
        <taxon>Pipinae</taxon>
        <taxon>Hymenochirus</taxon>
    </lineage>
</organism>
<evidence type="ECO:0000256" key="2">
    <source>
        <dbReference type="ARBA" id="ARBA00022707"/>
    </source>
</evidence>
<evidence type="ECO:0000256" key="11">
    <source>
        <dbReference type="SAM" id="MobiDB-lite"/>
    </source>
</evidence>
<dbReference type="Proteomes" id="UP000812440">
    <property type="component" value="Chromosome 4"/>
</dbReference>
<accession>A0A8T2IXY2</accession>
<evidence type="ECO:0000256" key="9">
    <source>
        <dbReference type="ARBA" id="ARBA00034476"/>
    </source>
</evidence>
<evidence type="ECO:0000313" key="13">
    <source>
        <dbReference type="Proteomes" id="UP000812440"/>
    </source>
</evidence>
<dbReference type="PANTHER" id="PTHR47609">
    <property type="entry name" value="MICOS COMPLEX SUBUNIT MIC25"/>
    <property type="match status" value="1"/>
</dbReference>
<dbReference type="EMBL" id="JAACNH010000007">
    <property type="protein sequence ID" value="KAG8435910.1"/>
    <property type="molecule type" value="Genomic_DNA"/>
</dbReference>
<feature type="region of interest" description="Disordered" evidence="11">
    <location>
        <begin position="26"/>
        <end position="84"/>
    </location>
</feature>
<evidence type="ECO:0000256" key="3">
    <source>
        <dbReference type="ARBA" id="ARBA00022792"/>
    </source>
</evidence>
<evidence type="ECO:0000313" key="12">
    <source>
        <dbReference type="EMBL" id="KAG8435910.1"/>
    </source>
</evidence>
<keyword evidence="6" id="KW-0472">Membrane</keyword>
<feature type="compositionally biased region" description="Low complexity" evidence="11">
    <location>
        <begin position="51"/>
        <end position="72"/>
    </location>
</feature>
<reference evidence="12" key="1">
    <citation type="thesis" date="2020" institute="ProQuest LLC" country="789 East Eisenhower Parkway, Ann Arbor, MI, USA">
        <title>Comparative Genomics and Chromosome Evolution.</title>
        <authorList>
            <person name="Mudd A.B."/>
        </authorList>
    </citation>
    <scope>NUCLEOTIDE SEQUENCE</scope>
    <source>
        <strain evidence="12">Female2</strain>
        <tissue evidence="12">Blood</tissue>
    </source>
</reference>
<dbReference type="Pfam" id="PF05300">
    <property type="entry name" value="MIC19_MIC25"/>
    <property type="match status" value="1"/>
</dbReference>
<keyword evidence="8" id="KW-0449">Lipoprotein</keyword>
<protein>
    <submittedName>
        <fullName evidence="12">Uncharacterized protein</fullName>
    </submittedName>
</protein>
<gene>
    <name evidence="12" type="ORF">GDO86_007126</name>
</gene>
<keyword evidence="2" id="KW-0519">Myristate</keyword>
<evidence type="ECO:0000256" key="10">
    <source>
        <dbReference type="ARBA" id="ARBA00034480"/>
    </source>
</evidence>
<evidence type="ECO:0000256" key="5">
    <source>
        <dbReference type="ARBA" id="ARBA00023128"/>
    </source>
</evidence>
<keyword evidence="7" id="KW-1015">Disulfide bond</keyword>
<comment type="function">
    <text evidence="1">Component of the MICOS complex, a large protein complex of the mitochondrial inner membrane that plays crucial roles in the maintenance of crista junctions, inner membrane architecture, and formation of contact sites to the outer membrane.</text>
</comment>
<name>A0A8T2IXY2_9PIPI</name>